<dbReference type="Proteomes" id="UP001362999">
    <property type="component" value="Unassembled WGS sequence"/>
</dbReference>
<comment type="caution">
    <text evidence="2">The sequence shown here is derived from an EMBL/GenBank/DDBJ whole genome shotgun (WGS) entry which is preliminary data.</text>
</comment>
<evidence type="ECO:0000313" key="2">
    <source>
        <dbReference type="EMBL" id="KAK7030216.1"/>
    </source>
</evidence>
<proteinExistence type="predicted"/>
<organism evidence="2 3">
    <name type="scientific">Favolaschia claudopus</name>
    <dbReference type="NCBI Taxonomy" id="2862362"/>
    <lineage>
        <taxon>Eukaryota</taxon>
        <taxon>Fungi</taxon>
        <taxon>Dikarya</taxon>
        <taxon>Basidiomycota</taxon>
        <taxon>Agaricomycotina</taxon>
        <taxon>Agaricomycetes</taxon>
        <taxon>Agaricomycetidae</taxon>
        <taxon>Agaricales</taxon>
        <taxon>Marasmiineae</taxon>
        <taxon>Mycenaceae</taxon>
        <taxon>Favolaschia</taxon>
    </lineage>
</organism>
<dbReference type="InterPro" id="IPR025533">
    <property type="entry name" value="DUF4419"/>
</dbReference>
<sequence>MPITFRPATHLAQSRTVLSATASQILQKSCPDQFNEQVQQIAQYSIGGRTGTKNTLLFKVVPNQNFGFHHALVIRPDDVWIAIVSQFSFYVHANAERLRRAIFVADEGKRDREFSVGSWPPNFTLEGERADWESILQRLEKLKKKEDGYGAEAIAWYHLLIPVLSRVDDPDAIDNHEFWQKVARRESFGSHGAYCSGWCVFTPEGKWQGPAVDMDYRTCLTPPETLSPHEFWSTYDINPPPDNKYTPHSHSLILDSSPYPRIDCEDIPAGCAELDITITITITTSADSDDSDDDDKTSKSIPCTFLAGLVGTGFSFSRDRAGGTIRKVISQLIPQAKKLGRMAEVEPHALPLPRRRKGTDEEESCVVVEELVETGVERVNGNINQKEKCNSKEDSADDHQDEKGSGMVDQGEKTSDNKGSHREVERPETREVCAKNGPRKSKGEMIQIKTSRAWPGDLSARFKKA</sequence>
<dbReference type="PANTHER" id="PTHR31252">
    <property type="entry name" value="DUF4419 DOMAIN-CONTAINING PROTEIN"/>
    <property type="match status" value="1"/>
</dbReference>
<dbReference type="EMBL" id="JAWWNJ010000026">
    <property type="protein sequence ID" value="KAK7030216.1"/>
    <property type="molecule type" value="Genomic_DNA"/>
</dbReference>
<reference evidence="2 3" key="1">
    <citation type="journal article" date="2024" name="J Genomics">
        <title>Draft genome sequencing and assembly of Favolaschia claudopus CIRM-BRFM 2984 isolated from oak limbs.</title>
        <authorList>
            <person name="Navarro D."/>
            <person name="Drula E."/>
            <person name="Chaduli D."/>
            <person name="Cazenave R."/>
            <person name="Ahrendt S."/>
            <person name="Wang J."/>
            <person name="Lipzen A."/>
            <person name="Daum C."/>
            <person name="Barry K."/>
            <person name="Grigoriev I.V."/>
            <person name="Favel A."/>
            <person name="Rosso M.N."/>
            <person name="Martin F."/>
        </authorList>
    </citation>
    <scope>NUCLEOTIDE SEQUENCE [LARGE SCALE GENOMIC DNA]</scope>
    <source>
        <strain evidence="2 3">CIRM-BRFM 2984</strain>
    </source>
</reference>
<protein>
    <submittedName>
        <fullName evidence="2">Uncharacterized protein</fullName>
    </submittedName>
</protein>
<feature type="region of interest" description="Disordered" evidence="1">
    <location>
        <begin position="383"/>
        <end position="465"/>
    </location>
</feature>
<dbReference type="PANTHER" id="PTHR31252:SF11">
    <property type="entry name" value="DUF4419 DOMAIN-CONTAINING PROTEIN"/>
    <property type="match status" value="1"/>
</dbReference>
<evidence type="ECO:0000313" key="3">
    <source>
        <dbReference type="Proteomes" id="UP001362999"/>
    </source>
</evidence>
<dbReference type="Pfam" id="PF14388">
    <property type="entry name" value="DUF4419"/>
    <property type="match status" value="2"/>
</dbReference>
<feature type="compositionally biased region" description="Basic and acidic residues" evidence="1">
    <location>
        <begin position="385"/>
        <end position="433"/>
    </location>
</feature>
<accession>A0AAW0BW56</accession>
<evidence type="ECO:0000256" key="1">
    <source>
        <dbReference type="SAM" id="MobiDB-lite"/>
    </source>
</evidence>
<dbReference type="AlphaFoldDB" id="A0AAW0BW56"/>
<keyword evidence="3" id="KW-1185">Reference proteome</keyword>
<name>A0AAW0BW56_9AGAR</name>
<gene>
    <name evidence="2" type="ORF">R3P38DRAFT_3353948</name>
</gene>